<dbReference type="GO" id="GO:0000177">
    <property type="term" value="C:cytoplasmic exosome (RNase complex)"/>
    <property type="evidence" value="ECO:0007669"/>
    <property type="project" value="TreeGrafter"/>
</dbReference>
<dbReference type="GO" id="GO:0003723">
    <property type="term" value="F:RNA binding"/>
    <property type="evidence" value="ECO:0007669"/>
    <property type="project" value="TreeGrafter"/>
</dbReference>
<name>A0A316WBB8_9BASI</name>
<feature type="compositionally biased region" description="Polar residues" evidence="2">
    <location>
        <begin position="47"/>
        <end position="57"/>
    </location>
</feature>
<dbReference type="RefSeq" id="XP_025373408.1">
    <property type="nucleotide sequence ID" value="XM_025512356.1"/>
</dbReference>
<dbReference type="Proteomes" id="UP000245783">
    <property type="component" value="Unassembled WGS sequence"/>
</dbReference>
<evidence type="ECO:0000256" key="2">
    <source>
        <dbReference type="SAM" id="MobiDB-lite"/>
    </source>
</evidence>
<keyword evidence="5" id="KW-1185">Reference proteome</keyword>
<dbReference type="GO" id="GO:0016075">
    <property type="term" value="P:rRNA catabolic process"/>
    <property type="evidence" value="ECO:0007669"/>
    <property type="project" value="TreeGrafter"/>
</dbReference>
<evidence type="ECO:0000256" key="1">
    <source>
        <dbReference type="ARBA" id="ARBA00006678"/>
    </source>
</evidence>
<dbReference type="EMBL" id="KZ819351">
    <property type="protein sequence ID" value="PWN46248.1"/>
    <property type="molecule type" value="Genomic_DNA"/>
</dbReference>
<comment type="similarity">
    <text evidence="1">Belongs to the RNase PH family.</text>
</comment>
<evidence type="ECO:0000313" key="5">
    <source>
        <dbReference type="Proteomes" id="UP000245783"/>
    </source>
</evidence>
<dbReference type="GO" id="GO:0071028">
    <property type="term" value="P:nuclear mRNA surveillance"/>
    <property type="evidence" value="ECO:0007669"/>
    <property type="project" value="TreeGrafter"/>
</dbReference>
<protein>
    <submittedName>
        <fullName evidence="4">Putative exosome complex exonuclease rrp41</fullName>
    </submittedName>
</protein>
<proteinExistence type="inferred from homology"/>
<evidence type="ECO:0000259" key="3">
    <source>
        <dbReference type="Pfam" id="PF01138"/>
    </source>
</evidence>
<dbReference type="GO" id="GO:0004527">
    <property type="term" value="F:exonuclease activity"/>
    <property type="evidence" value="ECO:0007669"/>
    <property type="project" value="UniProtKB-KW"/>
</dbReference>
<dbReference type="Pfam" id="PF01138">
    <property type="entry name" value="RNase_PH"/>
    <property type="match status" value="1"/>
</dbReference>
<dbReference type="GeneID" id="37034226"/>
<dbReference type="InterPro" id="IPR027408">
    <property type="entry name" value="PNPase/RNase_PH_dom_sf"/>
</dbReference>
<dbReference type="InterPro" id="IPR020568">
    <property type="entry name" value="Ribosomal_Su5_D2-typ_SF"/>
</dbReference>
<dbReference type="Gene3D" id="3.30.230.70">
    <property type="entry name" value="GHMP Kinase, N-terminal domain"/>
    <property type="match status" value="1"/>
</dbReference>
<dbReference type="FunCoup" id="A0A316WBB8">
    <property type="interactions" value="330"/>
</dbReference>
<dbReference type="OrthoDB" id="437922at2759"/>
<reference evidence="4 5" key="1">
    <citation type="journal article" date="2018" name="Mol. Biol. Evol.">
        <title>Broad Genomic Sampling Reveals a Smut Pathogenic Ancestry of the Fungal Clade Ustilaginomycotina.</title>
        <authorList>
            <person name="Kijpornyongpan T."/>
            <person name="Mondo S.J."/>
            <person name="Barry K."/>
            <person name="Sandor L."/>
            <person name="Lee J."/>
            <person name="Lipzen A."/>
            <person name="Pangilinan J."/>
            <person name="LaButti K."/>
            <person name="Hainaut M."/>
            <person name="Henrissat B."/>
            <person name="Grigoriev I.V."/>
            <person name="Spatafora J.W."/>
            <person name="Aime M.C."/>
        </authorList>
    </citation>
    <scope>NUCLEOTIDE SEQUENCE [LARGE SCALE GENOMIC DNA]</scope>
    <source>
        <strain evidence="4 5">MCA 4658</strain>
    </source>
</reference>
<keyword evidence="4" id="KW-0378">Hydrolase</keyword>
<dbReference type="InterPro" id="IPR050080">
    <property type="entry name" value="RNase_PH"/>
</dbReference>
<dbReference type="GO" id="GO:0005730">
    <property type="term" value="C:nucleolus"/>
    <property type="evidence" value="ECO:0007669"/>
    <property type="project" value="TreeGrafter"/>
</dbReference>
<dbReference type="InterPro" id="IPR001247">
    <property type="entry name" value="ExoRNase_PH_dom1"/>
</dbReference>
<accession>A0A316WBB8</accession>
<dbReference type="STRING" id="1522189.A0A316WBB8"/>
<keyword evidence="4" id="KW-0540">Nuclease</keyword>
<dbReference type="SUPFAM" id="SSF54211">
    <property type="entry name" value="Ribosomal protein S5 domain 2-like"/>
    <property type="match status" value="1"/>
</dbReference>
<dbReference type="GO" id="GO:0034475">
    <property type="term" value="P:U4 snRNA 3'-end processing"/>
    <property type="evidence" value="ECO:0007669"/>
    <property type="project" value="TreeGrafter"/>
</dbReference>
<dbReference type="GO" id="GO:0071051">
    <property type="term" value="P:poly(A)-dependent snoRNA 3'-end processing"/>
    <property type="evidence" value="ECO:0007669"/>
    <property type="project" value="TreeGrafter"/>
</dbReference>
<keyword evidence="4" id="KW-0269">Exonuclease</keyword>
<feature type="region of interest" description="Disordered" evidence="2">
    <location>
        <begin position="31"/>
        <end position="57"/>
    </location>
</feature>
<feature type="compositionally biased region" description="Low complexity" evidence="2">
    <location>
        <begin position="31"/>
        <end position="46"/>
    </location>
</feature>
<organism evidence="4 5">
    <name type="scientific">Ceraceosorus guamensis</name>
    <dbReference type="NCBI Taxonomy" id="1522189"/>
    <lineage>
        <taxon>Eukaryota</taxon>
        <taxon>Fungi</taxon>
        <taxon>Dikarya</taxon>
        <taxon>Basidiomycota</taxon>
        <taxon>Ustilaginomycotina</taxon>
        <taxon>Exobasidiomycetes</taxon>
        <taxon>Ceraceosorales</taxon>
        <taxon>Ceraceosoraceae</taxon>
        <taxon>Ceraceosorus</taxon>
    </lineage>
</organism>
<evidence type="ECO:0000313" key="4">
    <source>
        <dbReference type="EMBL" id="PWN46248.1"/>
    </source>
</evidence>
<dbReference type="SUPFAM" id="SSF55666">
    <property type="entry name" value="Ribonuclease PH domain 2-like"/>
    <property type="match status" value="1"/>
</dbReference>
<dbReference type="AlphaFoldDB" id="A0A316WBB8"/>
<dbReference type="PANTHER" id="PTHR11953">
    <property type="entry name" value="EXOSOME COMPLEX COMPONENT"/>
    <property type="match status" value="1"/>
</dbReference>
<dbReference type="GO" id="GO:0000176">
    <property type="term" value="C:nuclear exosome (RNase complex)"/>
    <property type="evidence" value="ECO:0007669"/>
    <property type="project" value="UniProtKB-ARBA"/>
</dbReference>
<sequence length="285" mass="30088">MSRLELLSAGQLRLDSRRPLELRSLAVHISPSASSSAQAASNTSLAPVSNLTSASPSGSARLEMGLTSVLVEVHGPRERRSGTFSGMGSSVQKAHLDVDFAIDPHAGKERRRRAKGDRRLTELANTISAVFGPVVHTHLYPRSEIAIDVLVEVDDGGMLPCAINATSLALQDAGIALSSPVVSLTLGYHLSPSAILLDLTNQETLSLPSLTLALLANTGGVVLARSEDRTPLEATLAMLDLAQDAASILAHELDVAARDRTRKLVTAMGGQESSKVDEEFDAMDV</sequence>
<dbReference type="InParanoid" id="A0A316WBB8"/>
<gene>
    <name evidence="4" type="ORF">IE81DRAFT_307718</name>
</gene>
<dbReference type="InterPro" id="IPR036345">
    <property type="entry name" value="ExoRNase_PH_dom2_sf"/>
</dbReference>
<feature type="domain" description="Exoribonuclease phosphorolytic" evidence="3">
    <location>
        <begin position="54"/>
        <end position="175"/>
    </location>
</feature>
<dbReference type="PANTHER" id="PTHR11953:SF0">
    <property type="entry name" value="EXOSOME COMPLEX COMPONENT RRP41"/>
    <property type="match status" value="1"/>
</dbReference>